<dbReference type="PANTHER" id="PTHR12907:SF26">
    <property type="entry name" value="HIF PROLYL HYDROXYLASE, ISOFORM C"/>
    <property type="match status" value="1"/>
</dbReference>
<sequence length="275" mass="31995">MRVVDTDEISRLICCKIKENRASLINSYNLSENNVGYFFIDDLLPSQIAKKCFEVFPDKSNMRRLKSIREFKYVSAQMNKHNPLLEDIIYAFQDSRIVSAIGDICGIQSLYADKSLYAGGLSLMGKDNYLHPHLDNSHDAELERWRVLNLLYYVTPDWDEENGGHLELWPNGPKKEPIVIESKFNRLVVMATHGASWHSVNKVLVKRNRCCISNYYFSDKPLKETDKFHVTKFRGRPKDTFTNLILDSDASLRMLIRKVFKKGIRKNPHIYKKDN</sequence>
<name>A0AA97EKQ9_9FLAO</name>
<accession>A0AA97EKQ9</accession>
<dbReference type="InterPro" id="IPR044862">
    <property type="entry name" value="Pro_4_hyd_alph_FE2OG_OXY"/>
</dbReference>
<evidence type="ECO:0000313" key="4">
    <source>
        <dbReference type="Proteomes" id="UP001302486"/>
    </source>
</evidence>
<keyword evidence="4" id="KW-1185">Reference proteome</keyword>
<evidence type="ECO:0000259" key="2">
    <source>
        <dbReference type="Pfam" id="PF13640"/>
    </source>
</evidence>
<reference evidence="4" key="1">
    <citation type="submission" date="2024-06" db="EMBL/GenBank/DDBJ databases">
        <title>Hwangdonia haimaensis gen. nov., sp. nov., a member of the family Flavobacteriaceae isolated from the haima cold seep.</title>
        <authorList>
            <person name="Li J."/>
        </authorList>
    </citation>
    <scope>NUCLEOTIDE SEQUENCE [LARGE SCALE GENOMIC DNA]</scope>
    <source>
        <strain evidence="4">SCSIO 19198</strain>
    </source>
</reference>
<dbReference type="SUPFAM" id="SSF51197">
    <property type="entry name" value="Clavaminate synthase-like"/>
    <property type="match status" value="1"/>
</dbReference>
<protein>
    <submittedName>
        <fullName evidence="3">2OG-Fe(II) oxygenase</fullName>
    </submittedName>
</protein>
<gene>
    <name evidence="3" type="ORF">RNZ46_13005</name>
</gene>
<dbReference type="KEGG" id="hws:RNZ46_13005"/>
<dbReference type="GO" id="GO:0008198">
    <property type="term" value="F:ferrous iron binding"/>
    <property type="evidence" value="ECO:0007669"/>
    <property type="project" value="TreeGrafter"/>
</dbReference>
<dbReference type="Proteomes" id="UP001302486">
    <property type="component" value="Chromosome"/>
</dbReference>
<dbReference type="PANTHER" id="PTHR12907">
    <property type="entry name" value="EGL NINE HOMOLOG-RELATED"/>
    <property type="match status" value="1"/>
</dbReference>
<dbReference type="EMBL" id="CP136521">
    <property type="protein sequence ID" value="WOD42907.1"/>
    <property type="molecule type" value="Genomic_DNA"/>
</dbReference>
<proteinExistence type="predicted"/>
<evidence type="ECO:0000313" key="3">
    <source>
        <dbReference type="EMBL" id="WOD42907.1"/>
    </source>
</evidence>
<dbReference type="Gene3D" id="2.60.120.620">
    <property type="entry name" value="q2cbj1_9rhob like domain"/>
    <property type="match status" value="1"/>
</dbReference>
<dbReference type="GO" id="GO:0031418">
    <property type="term" value="F:L-ascorbic acid binding"/>
    <property type="evidence" value="ECO:0007669"/>
    <property type="project" value="UniProtKB-KW"/>
</dbReference>
<dbReference type="GO" id="GO:0071456">
    <property type="term" value="P:cellular response to hypoxia"/>
    <property type="evidence" value="ECO:0007669"/>
    <property type="project" value="TreeGrafter"/>
</dbReference>
<dbReference type="AlphaFoldDB" id="A0AA97EKQ9"/>
<feature type="domain" description="Prolyl 4-hydroxylase alpha subunit Fe(2+) 2OG dioxygenase" evidence="2">
    <location>
        <begin position="122"/>
        <end position="216"/>
    </location>
</feature>
<dbReference type="GO" id="GO:0031543">
    <property type="term" value="F:peptidyl-proline dioxygenase activity"/>
    <property type="evidence" value="ECO:0007669"/>
    <property type="project" value="TreeGrafter"/>
</dbReference>
<evidence type="ECO:0000256" key="1">
    <source>
        <dbReference type="ARBA" id="ARBA00022896"/>
    </source>
</evidence>
<keyword evidence="1" id="KW-0847">Vitamin C</keyword>
<organism evidence="3 4">
    <name type="scientific">Hwangdonia lutea</name>
    <dbReference type="NCBI Taxonomy" id="3075823"/>
    <lineage>
        <taxon>Bacteria</taxon>
        <taxon>Pseudomonadati</taxon>
        <taxon>Bacteroidota</taxon>
        <taxon>Flavobacteriia</taxon>
        <taxon>Flavobacteriales</taxon>
        <taxon>Flavobacteriaceae</taxon>
        <taxon>Hwangdonia</taxon>
    </lineage>
</organism>
<dbReference type="InterPro" id="IPR051559">
    <property type="entry name" value="HIF_prolyl_hydroxylases"/>
</dbReference>
<dbReference type="RefSeq" id="WP_316982598.1">
    <property type="nucleotide sequence ID" value="NZ_CP136521.1"/>
</dbReference>
<dbReference type="Pfam" id="PF13640">
    <property type="entry name" value="2OG-FeII_Oxy_3"/>
    <property type="match status" value="1"/>
</dbReference>